<dbReference type="EMBL" id="JAAARO010000006">
    <property type="protein sequence ID" value="KAF5746690.1"/>
    <property type="molecule type" value="Genomic_DNA"/>
</dbReference>
<feature type="domain" description="ABC transporter" evidence="12">
    <location>
        <begin position="109"/>
        <end position="378"/>
    </location>
</feature>
<organism evidence="13 14">
    <name type="scientific">Tripterygium wilfordii</name>
    <name type="common">Thunder God vine</name>
    <dbReference type="NCBI Taxonomy" id="458696"/>
    <lineage>
        <taxon>Eukaryota</taxon>
        <taxon>Viridiplantae</taxon>
        <taxon>Streptophyta</taxon>
        <taxon>Embryophyta</taxon>
        <taxon>Tracheophyta</taxon>
        <taxon>Spermatophyta</taxon>
        <taxon>Magnoliopsida</taxon>
        <taxon>eudicotyledons</taxon>
        <taxon>Gunneridae</taxon>
        <taxon>Pentapetalae</taxon>
        <taxon>rosids</taxon>
        <taxon>fabids</taxon>
        <taxon>Celastrales</taxon>
        <taxon>Celastraceae</taxon>
        <taxon>Tripterygium</taxon>
    </lineage>
</organism>
<feature type="transmembrane region" description="Helical" evidence="11">
    <location>
        <begin position="585"/>
        <end position="609"/>
    </location>
</feature>
<dbReference type="GO" id="GO:0005886">
    <property type="term" value="C:plasma membrane"/>
    <property type="evidence" value="ECO:0007669"/>
    <property type="project" value="UniProtKB-ARBA"/>
</dbReference>
<keyword evidence="6" id="KW-0547">Nucleotide-binding</keyword>
<feature type="transmembrane region" description="Helical" evidence="11">
    <location>
        <begin position="546"/>
        <end position="579"/>
    </location>
</feature>
<dbReference type="InterPro" id="IPR027417">
    <property type="entry name" value="P-loop_NTPase"/>
</dbReference>
<sequence length="1386" mass="156833">MATSSERMITALSNKDMDDQPGKRVMEVTKLGAFESGDTFLQNCIEYIDEDSLELPQNIRKRREKVGVKFPSVEVRYKNLNVEAECTVVHGKPIPTLWNSAKSALSIFAKIWDSRSRMAKIRILKDVSGIIKPGRMTLLLGPPGCGKTTLLRALSRNLNQSLKVTGEISYNGHKPEECVPQKTSVYISQDDIHIPEMTVRETLAFSARCQGVGSLAEILLEVSRRENEAEIFPGVHTFKKVYIPNIEAAHLISCLPQILGLDTCADTMVGSANRRGISGGQKKRLTTGEMLVGSTNTLFMDEITNGLDSSTAFQIVSCIQQLAHISNVTVLVSLLQPAPEAFDLFDDIILMAEGKIIYHGPRENVPAFLENCGFKCPERKAFAEFLHEVISKKDQEQYWYHTELPYSYFTADMFSRQFKETRLAKKLDKELAEPYYKSETHQSAVSYNVNSVSKWELFKACMSREFLLMKRNSFIHVFKTIQLIVVAIVTMTTFLRTQMDIDVLHGNYYMGASFFALSALFFNAIPELSMTVARLPVFYKQKELHFYPSWIYVIVSAILKIPLSLMTSLIWTSLTYYAIGYSPEISRFFCQCILFFSFHFMSLSLFRLVASIFPTPVASSAVGNSAVFLLLLFSGFIIVKPSMPSWLKWGFWASPVSYGEIALSVNEFHAPRWQKLLDTNKSIGQEILESHGLNFEEHYFWIAIGALFGFALIFNLGYALALTFLKCPGSRHAIISKDKLSRKHQNEDASDQSNVEEKSRRSTSKSNSNKGFKKEAMDLPFEPFTLTFENVQYYVESPLKMREGKFASKKVQLLSGVTGVFMPGVLTALMGVSGAGKTTLLDVLAGRKTSGYIEGNIKINGYPKAQETFARISGYCEQTDIHSPQITVEESLMFSAWLRLDPQINSKTKVEFVNKVIETIELEGIKDTLVGTPGVNGLSTEQRRRLTIAVELVANPSIMFMDEPTTSLNARAAAIVMRAIKNIADIGRTIACTIHQPSIDIFESFDELILIKPGGNVIYSGPLGQRSRTVIEYFEGISGVPKIQNNCNPATWMLVVTSESSEAELGVDFAKIYRNSPLYRDNMELMQKLSNPHPLSSDLHFPSRFSQNGWRQFKYCLWKQHLSYWRSPSYNLVRIGCTFLASLLFGLLYWRQGKKIDNQQDLFNILGSMYASIFFMGTINCNLVLPYVATERSVMYREKLAGMYSPWAYSLAQATIEIPYSFIQAVVFVLIVYPMTGYYLSAYKILWYLHSIFSSLLFFNYMGMLLVSLTPNVTLAVTLSSVFFTTFNLFSGFLIPQPHITKWWIWLYYLTPTSWALNGLIASQYGDIEKYISVFEETKTVAVFLKDYYGFHYHQLPITAIVLIAFPLAYAHLFAFFIAKLNFHTR</sequence>
<keyword evidence="3" id="KW-0813">Transport</keyword>
<evidence type="ECO:0000256" key="6">
    <source>
        <dbReference type="ARBA" id="ARBA00022741"/>
    </source>
</evidence>
<dbReference type="InterPro" id="IPR013525">
    <property type="entry name" value="ABC2_TM"/>
</dbReference>
<dbReference type="InterPro" id="IPR043926">
    <property type="entry name" value="ABCG_dom"/>
</dbReference>
<evidence type="ECO:0000256" key="9">
    <source>
        <dbReference type="ARBA" id="ARBA00023136"/>
    </source>
</evidence>
<feature type="transmembrane region" description="Helical" evidence="11">
    <location>
        <begin position="1245"/>
        <end position="1267"/>
    </location>
</feature>
<evidence type="ECO:0000256" key="8">
    <source>
        <dbReference type="ARBA" id="ARBA00022989"/>
    </source>
</evidence>
<reference evidence="13 14" key="1">
    <citation type="journal article" date="2020" name="Nat. Commun.">
        <title>Genome of Tripterygium wilfordii and identification of cytochrome P450 involved in triptolide biosynthesis.</title>
        <authorList>
            <person name="Tu L."/>
            <person name="Su P."/>
            <person name="Zhang Z."/>
            <person name="Gao L."/>
            <person name="Wang J."/>
            <person name="Hu T."/>
            <person name="Zhou J."/>
            <person name="Zhang Y."/>
            <person name="Zhao Y."/>
            <person name="Liu Y."/>
            <person name="Song Y."/>
            <person name="Tong Y."/>
            <person name="Lu Y."/>
            <person name="Yang J."/>
            <person name="Xu C."/>
            <person name="Jia M."/>
            <person name="Peters R.J."/>
            <person name="Huang L."/>
            <person name="Gao W."/>
        </authorList>
    </citation>
    <scope>NUCLEOTIDE SEQUENCE [LARGE SCALE GENOMIC DNA]</scope>
    <source>
        <strain evidence="14">cv. XIE 37</strain>
        <tissue evidence="13">Leaf</tissue>
    </source>
</reference>
<evidence type="ECO:0000256" key="11">
    <source>
        <dbReference type="SAM" id="Phobius"/>
    </source>
</evidence>
<dbReference type="Pfam" id="PF00005">
    <property type="entry name" value="ABC_tran"/>
    <property type="match status" value="2"/>
</dbReference>
<evidence type="ECO:0000313" key="13">
    <source>
        <dbReference type="EMBL" id="KAF5746690.1"/>
    </source>
</evidence>
<protein>
    <submittedName>
        <fullName evidence="13">Pleiotropic drug resistance 9</fullName>
    </submittedName>
</protein>
<comment type="similarity">
    <text evidence="2">Belongs to the ABC transporter superfamily. ABCG family. PDR (TC 3.A.1.205) subfamily.</text>
</comment>
<proteinExistence type="inferred from homology"/>
<dbReference type="Pfam" id="PF19055">
    <property type="entry name" value="ABC2_membrane_7"/>
    <property type="match status" value="1"/>
</dbReference>
<evidence type="ECO:0000259" key="12">
    <source>
        <dbReference type="PROSITE" id="PS50893"/>
    </source>
</evidence>
<dbReference type="PROSITE" id="PS50893">
    <property type="entry name" value="ABC_TRANSPORTER_2"/>
    <property type="match status" value="2"/>
</dbReference>
<name>A0A7J7DJZ5_TRIWF</name>
<dbReference type="FunFam" id="3.40.50.300:FF:000059">
    <property type="entry name" value="ABC transporter G family member 40"/>
    <property type="match status" value="1"/>
</dbReference>
<dbReference type="SMART" id="SM00382">
    <property type="entry name" value="AAA"/>
    <property type="match status" value="2"/>
</dbReference>
<feature type="transmembrane region" description="Helical" evidence="11">
    <location>
        <begin position="1306"/>
        <end position="1325"/>
    </location>
</feature>
<comment type="subcellular location">
    <subcellularLocation>
        <location evidence="1">Membrane</location>
        <topology evidence="1">Multi-pass membrane protein</topology>
    </subcellularLocation>
</comment>
<dbReference type="CDD" id="cd03233">
    <property type="entry name" value="ABCG_PDR_domain1"/>
    <property type="match status" value="1"/>
</dbReference>
<dbReference type="Pfam" id="PF01061">
    <property type="entry name" value="ABC2_membrane"/>
    <property type="match status" value="2"/>
</dbReference>
<dbReference type="InterPro" id="IPR034003">
    <property type="entry name" value="ABCG_PDR_2"/>
</dbReference>
<evidence type="ECO:0000313" key="14">
    <source>
        <dbReference type="Proteomes" id="UP000593562"/>
    </source>
</evidence>
<feature type="domain" description="ABC transporter" evidence="12">
    <location>
        <begin position="786"/>
        <end position="1039"/>
    </location>
</feature>
<dbReference type="FunFam" id="3.40.50.300:FF:000532">
    <property type="entry name" value="ABC transporter G family member 34"/>
    <property type="match status" value="1"/>
</dbReference>
<keyword evidence="4 11" id="KW-0812">Transmembrane</keyword>
<dbReference type="Pfam" id="PF08370">
    <property type="entry name" value="PDR_assoc"/>
    <property type="match status" value="1"/>
</dbReference>
<comment type="caution">
    <text evidence="13">The sequence shown here is derived from an EMBL/GenBank/DDBJ whole genome shotgun (WGS) entry which is preliminary data.</text>
</comment>
<feature type="transmembrane region" description="Helical" evidence="11">
    <location>
        <begin position="1356"/>
        <end position="1379"/>
    </location>
</feature>
<dbReference type="InterPro" id="IPR003593">
    <property type="entry name" value="AAA+_ATPase"/>
</dbReference>
<evidence type="ECO:0000256" key="7">
    <source>
        <dbReference type="ARBA" id="ARBA00022840"/>
    </source>
</evidence>
<keyword evidence="8 11" id="KW-1133">Transmembrane helix</keyword>
<gene>
    <name evidence="13" type="ORF">HS088_TW06G00862</name>
</gene>
<evidence type="ECO:0000256" key="10">
    <source>
        <dbReference type="SAM" id="MobiDB-lite"/>
    </source>
</evidence>
<keyword evidence="5" id="KW-0677">Repeat</keyword>
<evidence type="ECO:0000256" key="1">
    <source>
        <dbReference type="ARBA" id="ARBA00004141"/>
    </source>
</evidence>
<dbReference type="Proteomes" id="UP000593562">
    <property type="component" value="Unassembled WGS sequence"/>
</dbReference>
<feature type="transmembrane region" description="Helical" evidence="11">
    <location>
        <begin position="1162"/>
        <end position="1187"/>
    </location>
</feature>
<dbReference type="InterPro" id="IPR003439">
    <property type="entry name" value="ABC_transporter-like_ATP-bd"/>
</dbReference>
<keyword evidence="9 11" id="KW-0472">Membrane</keyword>
<keyword evidence="7" id="KW-0067">ATP-binding</keyword>
<dbReference type="InParanoid" id="A0A7J7DJZ5"/>
<dbReference type="PANTHER" id="PTHR19241">
    <property type="entry name" value="ATP-BINDING CASSETTE TRANSPORTER"/>
    <property type="match status" value="1"/>
</dbReference>
<evidence type="ECO:0000256" key="5">
    <source>
        <dbReference type="ARBA" id="ARBA00022737"/>
    </source>
</evidence>
<accession>A0A7J7DJZ5</accession>
<feature type="transmembrane region" description="Helical" evidence="11">
    <location>
        <begin position="474"/>
        <end position="495"/>
    </location>
</feature>
<feature type="transmembrane region" description="Helical" evidence="11">
    <location>
        <begin position="1207"/>
        <end position="1233"/>
    </location>
</feature>
<feature type="transmembrane region" description="Helical" evidence="11">
    <location>
        <begin position="811"/>
        <end position="832"/>
    </location>
</feature>
<keyword evidence="14" id="KW-1185">Reference proteome</keyword>
<feature type="region of interest" description="Disordered" evidence="10">
    <location>
        <begin position="743"/>
        <end position="771"/>
    </location>
</feature>
<dbReference type="InterPro" id="IPR034001">
    <property type="entry name" value="ABCG_PDR_1"/>
</dbReference>
<evidence type="ECO:0000256" key="2">
    <source>
        <dbReference type="ARBA" id="ARBA00006012"/>
    </source>
</evidence>
<dbReference type="InterPro" id="IPR013581">
    <property type="entry name" value="PDR_assoc"/>
</dbReference>
<dbReference type="Gene3D" id="3.40.50.300">
    <property type="entry name" value="P-loop containing nucleotide triphosphate hydrolases"/>
    <property type="match status" value="2"/>
</dbReference>
<feature type="transmembrane region" description="Helical" evidence="11">
    <location>
        <begin position="621"/>
        <end position="639"/>
    </location>
</feature>
<evidence type="ECO:0000256" key="4">
    <source>
        <dbReference type="ARBA" id="ARBA00022692"/>
    </source>
</evidence>
<dbReference type="CDD" id="cd03232">
    <property type="entry name" value="ABCG_PDR_domain2"/>
    <property type="match status" value="1"/>
</dbReference>
<feature type="transmembrane region" description="Helical" evidence="11">
    <location>
        <begin position="1273"/>
        <end position="1294"/>
    </location>
</feature>
<feature type="transmembrane region" description="Helical" evidence="11">
    <location>
        <begin position="699"/>
        <end position="725"/>
    </location>
</feature>
<feature type="transmembrane region" description="Helical" evidence="11">
    <location>
        <begin position="1132"/>
        <end position="1150"/>
    </location>
</feature>
<evidence type="ECO:0000256" key="3">
    <source>
        <dbReference type="ARBA" id="ARBA00022448"/>
    </source>
</evidence>
<dbReference type="GO" id="GO:0005524">
    <property type="term" value="F:ATP binding"/>
    <property type="evidence" value="ECO:0007669"/>
    <property type="project" value="UniProtKB-KW"/>
</dbReference>
<dbReference type="SUPFAM" id="SSF52540">
    <property type="entry name" value="P-loop containing nucleoside triphosphate hydrolases"/>
    <property type="match status" value="2"/>
</dbReference>
<dbReference type="GO" id="GO:0140359">
    <property type="term" value="F:ABC-type transporter activity"/>
    <property type="evidence" value="ECO:0007669"/>
    <property type="project" value="InterPro"/>
</dbReference>
<dbReference type="GO" id="GO:0016887">
    <property type="term" value="F:ATP hydrolysis activity"/>
    <property type="evidence" value="ECO:0007669"/>
    <property type="project" value="InterPro"/>
</dbReference>